<reference evidence="2" key="2">
    <citation type="submission" date="2023-05" db="EMBL/GenBank/DDBJ databases">
        <authorList>
            <consortium name="Lawrence Berkeley National Laboratory"/>
            <person name="Steindorff A."/>
            <person name="Hensen N."/>
            <person name="Bonometti L."/>
            <person name="Westerberg I."/>
            <person name="Brannstrom I.O."/>
            <person name="Guillou S."/>
            <person name="Cros-Aarteil S."/>
            <person name="Calhoun S."/>
            <person name="Haridas S."/>
            <person name="Kuo A."/>
            <person name="Mondo S."/>
            <person name="Pangilinan J."/>
            <person name="Riley R."/>
            <person name="Labutti K."/>
            <person name="Andreopoulos B."/>
            <person name="Lipzen A."/>
            <person name="Chen C."/>
            <person name="Yanf M."/>
            <person name="Daum C."/>
            <person name="Ng V."/>
            <person name="Clum A."/>
            <person name="Ohm R."/>
            <person name="Martin F."/>
            <person name="Silar P."/>
            <person name="Natvig D."/>
            <person name="Lalanne C."/>
            <person name="Gautier V."/>
            <person name="Ament-Velasquez S.L."/>
            <person name="Kruys A."/>
            <person name="Hutchinson M.I."/>
            <person name="Powell A.J."/>
            <person name="Barry K."/>
            <person name="Miller A.N."/>
            <person name="Grigoriev I.V."/>
            <person name="Debuchy R."/>
            <person name="Gladieux P."/>
            <person name="Thoren M.H."/>
            <person name="Johannesson H."/>
        </authorList>
    </citation>
    <scope>NUCLEOTIDE SEQUENCE</scope>
    <source>
        <strain evidence="2">CBS 141.50</strain>
    </source>
</reference>
<feature type="region of interest" description="Disordered" evidence="1">
    <location>
        <begin position="121"/>
        <end position="141"/>
    </location>
</feature>
<dbReference type="GO" id="GO:0005654">
    <property type="term" value="C:nucleoplasm"/>
    <property type="evidence" value="ECO:0007669"/>
    <property type="project" value="TreeGrafter"/>
</dbReference>
<feature type="compositionally biased region" description="Low complexity" evidence="1">
    <location>
        <begin position="567"/>
        <end position="591"/>
    </location>
</feature>
<dbReference type="EMBL" id="MU853632">
    <property type="protein sequence ID" value="KAK4140408.1"/>
    <property type="molecule type" value="Genomic_DNA"/>
</dbReference>
<accession>A0AAN6ZJR6</accession>
<feature type="region of interest" description="Disordered" evidence="1">
    <location>
        <begin position="211"/>
        <end position="237"/>
    </location>
</feature>
<dbReference type="AlphaFoldDB" id="A0AAN6ZJR6"/>
<reference evidence="2" key="1">
    <citation type="journal article" date="2023" name="Mol. Phylogenet. Evol.">
        <title>Genome-scale phylogeny and comparative genomics of the fungal order Sordariales.</title>
        <authorList>
            <person name="Hensen N."/>
            <person name="Bonometti L."/>
            <person name="Westerberg I."/>
            <person name="Brannstrom I.O."/>
            <person name="Guillou S."/>
            <person name="Cros-Aarteil S."/>
            <person name="Calhoun S."/>
            <person name="Haridas S."/>
            <person name="Kuo A."/>
            <person name="Mondo S."/>
            <person name="Pangilinan J."/>
            <person name="Riley R."/>
            <person name="LaButti K."/>
            <person name="Andreopoulos B."/>
            <person name="Lipzen A."/>
            <person name="Chen C."/>
            <person name="Yan M."/>
            <person name="Daum C."/>
            <person name="Ng V."/>
            <person name="Clum A."/>
            <person name="Steindorff A."/>
            <person name="Ohm R.A."/>
            <person name="Martin F."/>
            <person name="Silar P."/>
            <person name="Natvig D.O."/>
            <person name="Lalanne C."/>
            <person name="Gautier V."/>
            <person name="Ament-Velasquez S.L."/>
            <person name="Kruys A."/>
            <person name="Hutchinson M.I."/>
            <person name="Powell A.J."/>
            <person name="Barry K."/>
            <person name="Miller A.N."/>
            <person name="Grigoriev I.V."/>
            <person name="Debuchy R."/>
            <person name="Gladieux P."/>
            <person name="Hiltunen Thoren M."/>
            <person name="Johannesson H."/>
        </authorList>
    </citation>
    <scope>NUCLEOTIDE SEQUENCE</scope>
    <source>
        <strain evidence="2">CBS 141.50</strain>
    </source>
</reference>
<feature type="compositionally biased region" description="Low complexity" evidence="1">
    <location>
        <begin position="848"/>
        <end position="869"/>
    </location>
</feature>
<comment type="caution">
    <text evidence="2">The sequence shown here is derived from an EMBL/GenBank/DDBJ whole genome shotgun (WGS) entry which is preliminary data.</text>
</comment>
<gene>
    <name evidence="2" type="ORF">C8A04DRAFT_32081</name>
</gene>
<dbReference type="GO" id="GO:0005730">
    <property type="term" value="C:nucleolus"/>
    <property type="evidence" value="ECO:0007669"/>
    <property type="project" value="TreeGrafter"/>
</dbReference>
<feature type="region of interest" description="Disordered" evidence="1">
    <location>
        <begin position="567"/>
        <end position="625"/>
    </location>
</feature>
<evidence type="ECO:0000313" key="2">
    <source>
        <dbReference type="EMBL" id="KAK4140408.1"/>
    </source>
</evidence>
<feature type="region of interest" description="Disordered" evidence="1">
    <location>
        <begin position="696"/>
        <end position="764"/>
    </location>
</feature>
<dbReference type="PANTHER" id="PTHR16148:SF14">
    <property type="entry name" value="MYND-TYPE DOMAIN-CONTAINING PROTEIN"/>
    <property type="match status" value="1"/>
</dbReference>
<proteinExistence type="predicted"/>
<feature type="region of interest" description="Disordered" evidence="1">
    <location>
        <begin position="780"/>
        <end position="873"/>
    </location>
</feature>
<dbReference type="GeneID" id="87818585"/>
<feature type="region of interest" description="Disordered" evidence="1">
    <location>
        <begin position="252"/>
        <end position="276"/>
    </location>
</feature>
<dbReference type="RefSeq" id="XP_062633779.1">
    <property type="nucleotide sequence ID" value="XM_062781972.1"/>
</dbReference>
<organism evidence="2 3">
    <name type="scientific">Dichotomopilus funicola</name>
    <dbReference type="NCBI Taxonomy" id="1934379"/>
    <lineage>
        <taxon>Eukaryota</taxon>
        <taxon>Fungi</taxon>
        <taxon>Dikarya</taxon>
        <taxon>Ascomycota</taxon>
        <taxon>Pezizomycotina</taxon>
        <taxon>Sordariomycetes</taxon>
        <taxon>Sordariomycetidae</taxon>
        <taxon>Sordariales</taxon>
        <taxon>Chaetomiaceae</taxon>
        <taxon>Dichotomopilus</taxon>
    </lineage>
</organism>
<protein>
    <submittedName>
        <fullName evidence="2">Uncharacterized protein</fullName>
    </submittedName>
</protein>
<dbReference type="Proteomes" id="UP001302676">
    <property type="component" value="Unassembled WGS sequence"/>
</dbReference>
<name>A0AAN6ZJR6_9PEZI</name>
<feature type="compositionally biased region" description="Basic and acidic residues" evidence="1">
    <location>
        <begin position="786"/>
        <end position="795"/>
    </location>
</feature>
<sequence length="894" mass="99346">MSEASYSTFTTYEQTEYEIENIGLNSFHLFTRPISGDLPIERTGWTRFVQPSRRTRRRRELVQPVRNLFLPIDRRTPAEFKKQPLLRSEQLVRYANILSNAADMPRHITARVWQYLRNRRAGDANTTPRSTLPKPPHPNPLEALPRSFRHHICRNSTPVRIPPPMMMTPIMPLGSLNNTPVPSRFGSGSRDGYSFTDTSVDGDVDVDVDGSGNRRDVGTPTHTHFAGSGMHLRSGLNNMRRSNDMQKENKLLSQGKDNKIKNNKIQKTQWDGVKDKGKRNLDDRIIAKVIPSSSSNNSNSTIRYARQNTYAPSSAYSGHHHHDRDHGHDHRSMAMVKDWVDRTNAYDRYEENRHNNNNNNNNNNNHHENSPVLDQRYIVWYNGDGSLAHSPSPDTMSLTSAGAYSNPLTDAPSPMSTTSDPYYDGAGAVTRVVSSDDEGRALGPVRNDVHVQRQDRRQIQQRELAGFLLEPPEAYNNTNNPLALGPVRKYVDGQQEQHQNHQQKPRSVLNQGWQPAGFLTEQPAGNNTDNALSLGPVRHDVDAQQHHQQQQHQIQQQQPVGLLAAAPLASNNPNNPYNPNPDNNPYNSNPYNSPPASPARSTFRFPSNKNNHPRDPLASPFAPPLNTQSVFNGRPWGPDSPGWVPPGQDFAARSERWRKAVREAEEEEEERKRNTRWNVQPEVKYREDWREVFGIAAPKEGRTSAGGGGSDGGSDASTVKVGGGDTGGISTEVSAAEGLNELFGGTETEEQRGSAAGGGGGDGELAVAVRRAGELVSAARGAVAGEKGEGEKAVQVRDANTAESSAVTVRRRASQAQVQLHSPPHSPSRSPPRTQLQVRPKLQVEIRPQSQTQLQEQPQSQPDSQTQLQVRPQLQVQSQGGIRRCLGQRTWICN</sequence>
<keyword evidence="3" id="KW-1185">Reference proteome</keyword>
<evidence type="ECO:0000256" key="1">
    <source>
        <dbReference type="SAM" id="MobiDB-lite"/>
    </source>
</evidence>
<dbReference type="PANTHER" id="PTHR16148">
    <property type="entry name" value="NF-KAPPA-B-REPRESSING FACTOR-RELATED"/>
    <property type="match status" value="1"/>
</dbReference>
<evidence type="ECO:0000313" key="3">
    <source>
        <dbReference type="Proteomes" id="UP001302676"/>
    </source>
</evidence>